<sequence length="141" mass="15078">MISERHSGEEERSNKKTMVGIIHMQQIHIPLPSISSPDLNNPETDTGESNKGGKRKPHDAVAARVNWGRPSLCPSLISQPANDEVALPLPQPPVTSRLLPPLLKLSLSSSLLHTIGVAVVVGRDIGAAGAVESATLPRKFF</sequence>
<dbReference type="Proteomes" id="UP001497516">
    <property type="component" value="Chromosome 3"/>
</dbReference>
<proteinExistence type="predicted"/>
<evidence type="ECO:0000256" key="1">
    <source>
        <dbReference type="SAM" id="MobiDB-lite"/>
    </source>
</evidence>
<organism evidence="2 3">
    <name type="scientific">Linum trigynum</name>
    <dbReference type="NCBI Taxonomy" id="586398"/>
    <lineage>
        <taxon>Eukaryota</taxon>
        <taxon>Viridiplantae</taxon>
        <taxon>Streptophyta</taxon>
        <taxon>Embryophyta</taxon>
        <taxon>Tracheophyta</taxon>
        <taxon>Spermatophyta</taxon>
        <taxon>Magnoliopsida</taxon>
        <taxon>eudicotyledons</taxon>
        <taxon>Gunneridae</taxon>
        <taxon>Pentapetalae</taxon>
        <taxon>rosids</taxon>
        <taxon>fabids</taxon>
        <taxon>Malpighiales</taxon>
        <taxon>Linaceae</taxon>
        <taxon>Linum</taxon>
    </lineage>
</organism>
<name>A0AAV2DUR5_9ROSI</name>
<dbReference type="AlphaFoldDB" id="A0AAV2DUR5"/>
<dbReference type="EMBL" id="OZ034816">
    <property type="protein sequence ID" value="CAL1377090.1"/>
    <property type="molecule type" value="Genomic_DNA"/>
</dbReference>
<keyword evidence="3" id="KW-1185">Reference proteome</keyword>
<protein>
    <submittedName>
        <fullName evidence="2">Uncharacterized protein</fullName>
    </submittedName>
</protein>
<evidence type="ECO:0000313" key="3">
    <source>
        <dbReference type="Proteomes" id="UP001497516"/>
    </source>
</evidence>
<accession>A0AAV2DUR5</accession>
<gene>
    <name evidence="2" type="ORF">LTRI10_LOCUS18769</name>
</gene>
<feature type="compositionally biased region" description="Polar residues" evidence="1">
    <location>
        <begin position="33"/>
        <end position="49"/>
    </location>
</feature>
<feature type="region of interest" description="Disordered" evidence="1">
    <location>
        <begin position="31"/>
        <end position="59"/>
    </location>
</feature>
<reference evidence="2 3" key="1">
    <citation type="submission" date="2024-04" db="EMBL/GenBank/DDBJ databases">
        <authorList>
            <person name="Fracassetti M."/>
        </authorList>
    </citation>
    <scope>NUCLEOTIDE SEQUENCE [LARGE SCALE GENOMIC DNA]</scope>
</reference>
<evidence type="ECO:0000313" key="2">
    <source>
        <dbReference type="EMBL" id="CAL1377090.1"/>
    </source>
</evidence>